<protein>
    <submittedName>
        <fullName evidence="2">Uncharacterized protein</fullName>
    </submittedName>
</protein>
<keyword evidence="1" id="KW-1133">Transmembrane helix</keyword>
<keyword evidence="1" id="KW-0812">Transmembrane</keyword>
<keyword evidence="3" id="KW-1185">Reference proteome</keyword>
<sequence>MNLYRYKQTPHFGRITPQALTRWAPTLALFGATAGVAVLFLGEGIPLVQQDILSRIPLAGRLWAKPDEE</sequence>
<dbReference type="GO" id="GO:0006122">
    <property type="term" value="P:mitochondrial electron transport, ubiquinol to cytochrome c"/>
    <property type="evidence" value="ECO:0007669"/>
    <property type="project" value="InterPro"/>
</dbReference>
<keyword evidence="1" id="KW-0472">Membrane</keyword>
<accession>A0A137PH92</accession>
<organism evidence="2 3">
    <name type="scientific">Conidiobolus coronatus (strain ATCC 28846 / CBS 209.66 / NRRL 28638)</name>
    <name type="common">Delacroixia coronata</name>
    <dbReference type="NCBI Taxonomy" id="796925"/>
    <lineage>
        <taxon>Eukaryota</taxon>
        <taxon>Fungi</taxon>
        <taxon>Fungi incertae sedis</taxon>
        <taxon>Zoopagomycota</taxon>
        <taxon>Entomophthoromycotina</taxon>
        <taxon>Entomophthoromycetes</taxon>
        <taxon>Entomophthorales</taxon>
        <taxon>Ancylistaceae</taxon>
        <taxon>Conidiobolus</taxon>
    </lineage>
</organism>
<name>A0A137PH92_CONC2</name>
<dbReference type="EMBL" id="KQ964424">
    <property type="protein sequence ID" value="KXN74374.1"/>
    <property type="molecule type" value="Genomic_DNA"/>
</dbReference>
<evidence type="ECO:0000313" key="3">
    <source>
        <dbReference type="Proteomes" id="UP000070444"/>
    </source>
</evidence>
<dbReference type="Proteomes" id="UP000070444">
    <property type="component" value="Unassembled WGS sequence"/>
</dbReference>
<dbReference type="STRING" id="796925.A0A137PH92"/>
<proteinExistence type="predicted"/>
<dbReference type="Gene3D" id="1.20.5.220">
    <property type="match status" value="1"/>
</dbReference>
<evidence type="ECO:0000313" key="2">
    <source>
        <dbReference type="EMBL" id="KXN74374.1"/>
    </source>
</evidence>
<dbReference type="InterPro" id="IPR019182">
    <property type="entry name" value="Cytochrome_b-c1_su10_fun"/>
</dbReference>
<dbReference type="GO" id="GO:0005739">
    <property type="term" value="C:mitochondrion"/>
    <property type="evidence" value="ECO:0007669"/>
    <property type="project" value="GOC"/>
</dbReference>
<evidence type="ECO:0000256" key="1">
    <source>
        <dbReference type="SAM" id="Phobius"/>
    </source>
</evidence>
<dbReference type="PANTHER" id="PTHR28254:SF1">
    <property type="entry name" value="CYTOCHROME B-C1 COMPLEX SUBUNIT 10, MITOCHONDRIAL"/>
    <property type="match status" value="1"/>
</dbReference>
<dbReference type="Pfam" id="PF09796">
    <property type="entry name" value="QCR10"/>
    <property type="match status" value="1"/>
</dbReference>
<gene>
    <name evidence="2" type="ORF">CONCODRAFT_154600</name>
</gene>
<dbReference type="OMA" id="SYWAVPS"/>
<reference evidence="2 3" key="1">
    <citation type="journal article" date="2015" name="Genome Biol. Evol.">
        <title>Phylogenomic analyses indicate that early fungi evolved digesting cell walls of algal ancestors of land plants.</title>
        <authorList>
            <person name="Chang Y."/>
            <person name="Wang S."/>
            <person name="Sekimoto S."/>
            <person name="Aerts A.L."/>
            <person name="Choi C."/>
            <person name="Clum A."/>
            <person name="LaButti K.M."/>
            <person name="Lindquist E.A."/>
            <person name="Yee Ngan C."/>
            <person name="Ohm R.A."/>
            <person name="Salamov A.A."/>
            <person name="Grigoriev I.V."/>
            <person name="Spatafora J.W."/>
            <person name="Berbee M.L."/>
        </authorList>
    </citation>
    <scope>NUCLEOTIDE SEQUENCE [LARGE SCALE GENOMIC DNA]</scope>
    <source>
        <strain evidence="2 3">NRRL 28638</strain>
    </source>
</reference>
<feature type="transmembrane region" description="Helical" evidence="1">
    <location>
        <begin position="20"/>
        <end position="41"/>
    </location>
</feature>
<dbReference type="PANTHER" id="PTHR28254">
    <property type="entry name" value="CYTOCHROME B-C1 COMPLEX SUBUNIT 10"/>
    <property type="match status" value="1"/>
</dbReference>
<dbReference type="OrthoDB" id="2391627at2759"/>
<dbReference type="AlphaFoldDB" id="A0A137PH92"/>